<feature type="domain" description="C2H2-type" evidence="6">
    <location>
        <begin position="321"/>
        <end position="348"/>
    </location>
</feature>
<feature type="domain" description="C2H2-type" evidence="6">
    <location>
        <begin position="265"/>
        <end position="292"/>
    </location>
</feature>
<evidence type="ECO:0000256" key="4">
    <source>
        <dbReference type="ARBA" id="ARBA00022833"/>
    </source>
</evidence>
<evidence type="ECO:0000259" key="6">
    <source>
        <dbReference type="PROSITE" id="PS50157"/>
    </source>
</evidence>
<feature type="domain" description="C2H2-type" evidence="6">
    <location>
        <begin position="405"/>
        <end position="432"/>
    </location>
</feature>
<dbReference type="Gene3D" id="3.30.160.60">
    <property type="entry name" value="Classic Zinc Finger"/>
    <property type="match status" value="8"/>
</dbReference>
<reference evidence="7 8" key="1">
    <citation type="journal article" date="2022" name="Allergy">
        <title>Genome assembly and annotation of Periplaneta americana reveal a comprehensive cockroach allergen profile.</title>
        <authorList>
            <person name="Wang L."/>
            <person name="Xiong Q."/>
            <person name="Saelim N."/>
            <person name="Wang L."/>
            <person name="Nong W."/>
            <person name="Wan A.T."/>
            <person name="Shi M."/>
            <person name="Liu X."/>
            <person name="Cao Q."/>
            <person name="Hui J.H.L."/>
            <person name="Sookrung N."/>
            <person name="Leung T.F."/>
            <person name="Tungtrongchitr A."/>
            <person name="Tsui S.K.W."/>
        </authorList>
    </citation>
    <scope>NUCLEOTIDE SEQUENCE [LARGE SCALE GENOMIC DNA]</scope>
    <source>
        <strain evidence="7">PWHHKU_190912</strain>
    </source>
</reference>
<evidence type="ECO:0000256" key="2">
    <source>
        <dbReference type="ARBA" id="ARBA00022737"/>
    </source>
</evidence>
<dbReference type="InterPro" id="IPR036236">
    <property type="entry name" value="Znf_C2H2_sf"/>
</dbReference>
<accession>A0ABQ8RUQ3</accession>
<dbReference type="PROSITE" id="PS00028">
    <property type="entry name" value="ZINC_FINGER_C2H2_1"/>
    <property type="match status" value="8"/>
</dbReference>
<keyword evidence="8" id="KW-1185">Reference proteome</keyword>
<feature type="domain" description="C2H2-type" evidence="6">
    <location>
        <begin position="349"/>
        <end position="376"/>
    </location>
</feature>
<organism evidence="7 8">
    <name type="scientific">Periplaneta americana</name>
    <name type="common">American cockroach</name>
    <name type="synonym">Blatta americana</name>
    <dbReference type="NCBI Taxonomy" id="6978"/>
    <lineage>
        <taxon>Eukaryota</taxon>
        <taxon>Metazoa</taxon>
        <taxon>Ecdysozoa</taxon>
        <taxon>Arthropoda</taxon>
        <taxon>Hexapoda</taxon>
        <taxon>Insecta</taxon>
        <taxon>Pterygota</taxon>
        <taxon>Neoptera</taxon>
        <taxon>Polyneoptera</taxon>
        <taxon>Dictyoptera</taxon>
        <taxon>Blattodea</taxon>
        <taxon>Blattoidea</taxon>
        <taxon>Blattidae</taxon>
        <taxon>Blattinae</taxon>
        <taxon>Periplaneta</taxon>
    </lineage>
</organism>
<dbReference type="Pfam" id="PF00096">
    <property type="entry name" value="zf-C2H2"/>
    <property type="match status" value="7"/>
</dbReference>
<dbReference type="PROSITE" id="PS50157">
    <property type="entry name" value="ZINC_FINGER_C2H2_2"/>
    <property type="match status" value="8"/>
</dbReference>
<name>A0ABQ8RUQ3_PERAM</name>
<keyword evidence="1" id="KW-0479">Metal-binding</keyword>
<dbReference type="SMART" id="SM00355">
    <property type="entry name" value="ZnF_C2H2"/>
    <property type="match status" value="8"/>
</dbReference>
<feature type="domain" description="C2H2-type" evidence="6">
    <location>
        <begin position="293"/>
        <end position="320"/>
    </location>
</feature>
<evidence type="ECO:0000256" key="5">
    <source>
        <dbReference type="PROSITE-ProRule" id="PRU00042"/>
    </source>
</evidence>
<evidence type="ECO:0000313" key="7">
    <source>
        <dbReference type="EMBL" id="KAJ4425360.1"/>
    </source>
</evidence>
<evidence type="ECO:0000313" key="8">
    <source>
        <dbReference type="Proteomes" id="UP001148838"/>
    </source>
</evidence>
<keyword evidence="3 5" id="KW-0863">Zinc-finger</keyword>
<protein>
    <recommendedName>
        <fullName evidence="6">C2H2-type domain-containing protein</fullName>
    </recommendedName>
</protein>
<comment type="caution">
    <text evidence="7">The sequence shown here is derived from an EMBL/GenBank/DDBJ whole genome shotgun (WGS) entry which is preliminary data.</text>
</comment>
<dbReference type="EMBL" id="JAJSOF020000043">
    <property type="protein sequence ID" value="KAJ4425360.1"/>
    <property type="molecule type" value="Genomic_DNA"/>
</dbReference>
<feature type="domain" description="C2H2-type" evidence="6">
    <location>
        <begin position="433"/>
        <end position="460"/>
    </location>
</feature>
<gene>
    <name evidence="7" type="ORF">ANN_27975</name>
</gene>
<evidence type="ECO:0000256" key="1">
    <source>
        <dbReference type="ARBA" id="ARBA00022723"/>
    </source>
</evidence>
<keyword evidence="4" id="KW-0862">Zinc</keyword>
<dbReference type="PANTHER" id="PTHR19818">
    <property type="entry name" value="ZINC FINGER PROTEIN ZIC AND GLI"/>
    <property type="match status" value="1"/>
</dbReference>
<dbReference type="InterPro" id="IPR013087">
    <property type="entry name" value="Znf_C2H2_type"/>
</dbReference>
<sequence length="487" mass="55372">MELAKKKNTNCQIRTAMHYSLLPQLMINLNLQSEETPSVFAPAFALQPYAVQNSTMITLKTVVMDDMIKMEPEIDTLSIQTSDDADIEEKKPLSEEGNLLDFHVTEIKTEFIDHKCDLKSEMTYEEAAVSVDFPMLKSEAEVTVNLSNGCCDVVAQTIQYRWHWWHVNMTLHKTPYEEITWGQIGRTWWPTKQIRIFHTYTAYPSLLQCPIKNRPERCHVSHSSGVATFSENIPQEEDVYTDDKKYDCDSRFKCHGLEHNGDTGFSCDVCGKSLSCLANLKRHLLVHTGAKPFRCHECGKCFSCSSQLMRHSRVHTFEKPFSCDVCGKCFSRLEYLNTHSRVHTGVKSFSCDVCGKCFLRSGNLKMHSLVHTAVKPFTCDVCGQCFSDLEDFTKHSRVHTGAMPFCCDICGKGFARAYNLNVHSLVHTGEKPLTCDVCGKCFSRSDNLKRHSRVHSGEKPFSCNVCGSHFTAMRSLKWHSRLHTGEK</sequence>
<feature type="domain" description="C2H2-type" evidence="6">
    <location>
        <begin position="377"/>
        <end position="404"/>
    </location>
</feature>
<evidence type="ECO:0000256" key="3">
    <source>
        <dbReference type="ARBA" id="ARBA00022771"/>
    </source>
</evidence>
<dbReference type="InterPro" id="IPR050329">
    <property type="entry name" value="GLI_C2H2-zinc-finger"/>
</dbReference>
<proteinExistence type="predicted"/>
<feature type="domain" description="C2H2-type" evidence="6">
    <location>
        <begin position="461"/>
        <end position="487"/>
    </location>
</feature>
<dbReference type="PANTHER" id="PTHR19818:SF139">
    <property type="entry name" value="PAIR-RULE PROTEIN ODD-PAIRED"/>
    <property type="match status" value="1"/>
</dbReference>
<dbReference type="SUPFAM" id="SSF57667">
    <property type="entry name" value="beta-beta-alpha zinc fingers"/>
    <property type="match status" value="5"/>
</dbReference>
<keyword evidence="2" id="KW-0677">Repeat</keyword>
<dbReference type="Proteomes" id="UP001148838">
    <property type="component" value="Unassembled WGS sequence"/>
</dbReference>